<organism evidence="3 4">
    <name type="scientific">Thalictrum thalictroides</name>
    <name type="common">Rue-anemone</name>
    <name type="synonym">Anemone thalictroides</name>
    <dbReference type="NCBI Taxonomy" id="46969"/>
    <lineage>
        <taxon>Eukaryota</taxon>
        <taxon>Viridiplantae</taxon>
        <taxon>Streptophyta</taxon>
        <taxon>Embryophyta</taxon>
        <taxon>Tracheophyta</taxon>
        <taxon>Spermatophyta</taxon>
        <taxon>Magnoliopsida</taxon>
        <taxon>Ranunculales</taxon>
        <taxon>Ranunculaceae</taxon>
        <taxon>Thalictroideae</taxon>
        <taxon>Thalictrum</taxon>
    </lineage>
</organism>
<dbReference type="OrthoDB" id="692230at2759"/>
<feature type="region of interest" description="Disordered" evidence="1">
    <location>
        <begin position="143"/>
        <end position="163"/>
    </location>
</feature>
<evidence type="ECO:0000259" key="2">
    <source>
        <dbReference type="Pfam" id="PF25042"/>
    </source>
</evidence>
<sequence>MGGKKAGKATSLELYMEFFDNPKDTDLTKDQLNQIISMHGFNKLHHSKKKEILEALSSIELLVPSRSTLKENITSAFLPPDRMIEDLISLQWHECSVQSVETIGWNQKPSDSPSADDNGGKILKKRKRKSTKKLLDALVYSASASASSMPTPPGSSCASHGSC</sequence>
<evidence type="ECO:0000256" key="1">
    <source>
        <dbReference type="SAM" id="MobiDB-lite"/>
    </source>
</evidence>
<dbReference type="Pfam" id="PF25042">
    <property type="entry name" value="DUF7787"/>
    <property type="match status" value="1"/>
</dbReference>
<dbReference type="Proteomes" id="UP000554482">
    <property type="component" value="Unassembled WGS sequence"/>
</dbReference>
<name>A0A7J6W3Y0_THATH</name>
<feature type="domain" description="DUF7787" evidence="2">
    <location>
        <begin position="8"/>
        <end position="62"/>
    </location>
</feature>
<reference evidence="3 4" key="1">
    <citation type="submission" date="2020-06" db="EMBL/GenBank/DDBJ databases">
        <title>Transcriptomic and genomic resources for Thalictrum thalictroides and T. hernandezii: Facilitating candidate gene discovery in an emerging model plant lineage.</title>
        <authorList>
            <person name="Arias T."/>
            <person name="Riano-Pachon D.M."/>
            <person name="Di Stilio V.S."/>
        </authorList>
    </citation>
    <scope>NUCLEOTIDE SEQUENCE [LARGE SCALE GENOMIC DNA]</scope>
    <source>
        <strain evidence="4">cv. WT478/WT964</strain>
        <tissue evidence="3">Leaves</tissue>
    </source>
</reference>
<dbReference type="InterPro" id="IPR056689">
    <property type="entry name" value="DUF7787"/>
</dbReference>
<comment type="caution">
    <text evidence="3">The sequence shown here is derived from an EMBL/GenBank/DDBJ whole genome shotgun (WGS) entry which is preliminary data.</text>
</comment>
<evidence type="ECO:0000313" key="4">
    <source>
        <dbReference type="Proteomes" id="UP000554482"/>
    </source>
</evidence>
<feature type="region of interest" description="Disordered" evidence="1">
    <location>
        <begin position="104"/>
        <end position="129"/>
    </location>
</feature>
<gene>
    <name evidence="3" type="ORF">FRX31_018330</name>
</gene>
<feature type="compositionally biased region" description="Polar residues" evidence="1">
    <location>
        <begin position="104"/>
        <end position="115"/>
    </location>
</feature>
<dbReference type="EMBL" id="JABWDY010021879">
    <property type="protein sequence ID" value="KAF5192084.1"/>
    <property type="molecule type" value="Genomic_DNA"/>
</dbReference>
<evidence type="ECO:0000313" key="3">
    <source>
        <dbReference type="EMBL" id="KAF5192084.1"/>
    </source>
</evidence>
<accession>A0A7J6W3Y0</accession>
<proteinExistence type="predicted"/>
<dbReference type="PANTHER" id="PTHR35096:SF8">
    <property type="entry name" value="OS03G0308600 PROTEIN"/>
    <property type="match status" value="1"/>
</dbReference>
<protein>
    <recommendedName>
        <fullName evidence="2">DUF7787 domain-containing protein</fullName>
    </recommendedName>
</protein>
<dbReference type="PANTHER" id="PTHR35096">
    <property type="entry name" value="BNAA08G28570D PROTEIN"/>
    <property type="match status" value="1"/>
</dbReference>
<keyword evidence="4" id="KW-1185">Reference proteome</keyword>
<dbReference type="AlphaFoldDB" id="A0A7J6W3Y0"/>